<gene>
    <name evidence="8" type="ORF">NU887_17545</name>
</gene>
<dbReference type="SUPFAM" id="SSF48208">
    <property type="entry name" value="Six-hairpin glycosidases"/>
    <property type="match status" value="1"/>
</dbReference>
<reference evidence="8" key="1">
    <citation type="submission" date="2022-08" db="EMBL/GenBank/DDBJ databases">
        <authorList>
            <person name="Zhang D."/>
        </authorList>
    </citation>
    <scope>NUCLEOTIDE SEQUENCE</scope>
    <source>
        <strain evidence="8">XJ19-11</strain>
    </source>
</reference>
<dbReference type="InterPro" id="IPR012341">
    <property type="entry name" value="6hp_glycosidase-like_sf"/>
</dbReference>
<dbReference type="GO" id="GO:0008810">
    <property type="term" value="F:cellulase activity"/>
    <property type="evidence" value="ECO:0007669"/>
    <property type="project" value="InterPro"/>
</dbReference>
<dbReference type="InterPro" id="IPR001701">
    <property type="entry name" value="Glyco_hydro_9"/>
</dbReference>
<evidence type="ECO:0000256" key="1">
    <source>
        <dbReference type="ARBA" id="ARBA00007072"/>
    </source>
</evidence>
<keyword evidence="3" id="KW-0119">Carbohydrate metabolism</keyword>
<dbReference type="Gene3D" id="2.60.40.10">
    <property type="entry name" value="Immunoglobulins"/>
    <property type="match status" value="1"/>
</dbReference>
<dbReference type="SUPFAM" id="SSF81296">
    <property type="entry name" value="E set domains"/>
    <property type="match status" value="1"/>
</dbReference>
<proteinExistence type="inferred from homology"/>
<dbReference type="RefSeq" id="WP_258424687.1">
    <property type="nucleotide sequence ID" value="NZ_JANSUY010000019.1"/>
</dbReference>
<protein>
    <submittedName>
        <fullName evidence="8">Glycoside hydrolase family 9 protein</fullName>
    </submittedName>
</protein>
<dbReference type="EMBL" id="JANSUY010000019">
    <property type="protein sequence ID" value="MCR9016841.1"/>
    <property type="molecule type" value="Genomic_DNA"/>
</dbReference>
<evidence type="ECO:0000259" key="7">
    <source>
        <dbReference type="Pfam" id="PF02927"/>
    </source>
</evidence>
<evidence type="ECO:0000256" key="3">
    <source>
        <dbReference type="ARBA" id="ARBA00023277"/>
    </source>
</evidence>
<evidence type="ECO:0000313" key="8">
    <source>
        <dbReference type="EMBL" id="MCR9016841.1"/>
    </source>
</evidence>
<dbReference type="InterPro" id="IPR013783">
    <property type="entry name" value="Ig-like_fold"/>
</dbReference>
<name>A0A9X2P661_9BACT</name>
<dbReference type="InterPro" id="IPR008928">
    <property type="entry name" value="6-hairpin_glycosidase_sf"/>
</dbReference>
<feature type="domain" description="Cellulase Ig-like" evidence="7">
    <location>
        <begin position="27"/>
        <end position="106"/>
    </location>
</feature>
<sequence length="596" mass="67508">MYLIQFIFLLTFIFGGVETAEYSQNEIHIRINQLGYLPSDTKVAVVFSKFPVKENFQLINKATGKVALEIKPERLQTNEWGGFLYWETDFSKVTEPGDYFLQGKKSKSQSSVFPIGEGTYTGQQESLLEFMRQQRCGYNPTLDMVCHAKDGRTFFGPMADSTYVDLSGGWHDAGDQLKYLITSSYATAHMLMAYEMYPDRFEDKVNALGQSGPNGIADVLDEAKWGLDWILKMHPAPDQLFHQVADDRDHRGFKIPNQDNADYGWGANCYRAAYFATGKPQGLMKYQSEATGVANLAGRSAAALALAARIWEKDLKDPEFAGTCRKAAISLYQMGREKEGYQQGNSYGAPYRYNEETWADDMEWAAAELYKTTKDKNYLEEAKKYAVLSNTADSWTVKDSASHYQLYPFINMGHFALHGVVDADFQKTLEGYYLDGIKYTLKRAQQNPFHVGVPFIWCSNNLLTSLATQVILYEKMSGDKQFEPFLKAQRDWLFGRNPWGTSMFTRMPEGGEYPVEVHTAPYVLLDMQVPGGLVDGPVYTSIYNNLLGLRLLKPDVFAQFQNEHVVYHDDVGDYSTNEPTMDGTAGSILMMTYFSR</sequence>
<accession>A0A9X2P661</accession>
<dbReference type="CDD" id="cd02850">
    <property type="entry name" value="E_set_Cellulase_N"/>
    <property type="match status" value="1"/>
</dbReference>
<comment type="similarity">
    <text evidence="1">Belongs to the glycosyl hydrolase 9 (cellulase E) family.</text>
</comment>
<keyword evidence="5" id="KW-0624">Polysaccharide degradation</keyword>
<feature type="domain" description="Glycoside hydrolase family 9" evidence="6">
    <location>
        <begin position="124"/>
        <end position="589"/>
    </location>
</feature>
<dbReference type="Pfam" id="PF00759">
    <property type="entry name" value="Glyco_hydro_9"/>
    <property type="match status" value="1"/>
</dbReference>
<keyword evidence="9" id="KW-1185">Reference proteome</keyword>
<comment type="caution">
    <text evidence="8">The sequence shown here is derived from an EMBL/GenBank/DDBJ whole genome shotgun (WGS) entry which is preliminary data.</text>
</comment>
<dbReference type="PANTHER" id="PTHR22298">
    <property type="entry name" value="ENDO-1,4-BETA-GLUCANASE"/>
    <property type="match status" value="1"/>
</dbReference>
<evidence type="ECO:0000256" key="4">
    <source>
        <dbReference type="ARBA" id="ARBA00023295"/>
    </source>
</evidence>
<dbReference type="InterPro" id="IPR014756">
    <property type="entry name" value="Ig_E-set"/>
</dbReference>
<evidence type="ECO:0000256" key="5">
    <source>
        <dbReference type="ARBA" id="ARBA00023326"/>
    </source>
</evidence>
<dbReference type="Pfam" id="PF02927">
    <property type="entry name" value="CelD_N"/>
    <property type="match status" value="1"/>
</dbReference>
<dbReference type="Gene3D" id="1.50.10.10">
    <property type="match status" value="1"/>
</dbReference>
<dbReference type="InterPro" id="IPR004197">
    <property type="entry name" value="Cellulase_Ig-like"/>
</dbReference>
<evidence type="ECO:0000313" key="9">
    <source>
        <dbReference type="Proteomes" id="UP001142175"/>
    </source>
</evidence>
<organism evidence="8 9">
    <name type="scientific">Aquiflexum gelatinilyticum</name>
    <dbReference type="NCBI Taxonomy" id="2961943"/>
    <lineage>
        <taxon>Bacteria</taxon>
        <taxon>Pseudomonadati</taxon>
        <taxon>Bacteroidota</taxon>
        <taxon>Cytophagia</taxon>
        <taxon>Cytophagales</taxon>
        <taxon>Cyclobacteriaceae</taxon>
        <taxon>Aquiflexum</taxon>
    </lineage>
</organism>
<dbReference type="AlphaFoldDB" id="A0A9X2P661"/>
<keyword evidence="4" id="KW-0326">Glycosidase</keyword>
<dbReference type="GO" id="GO:0000272">
    <property type="term" value="P:polysaccharide catabolic process"/>
    <property type="evidence" value="ECO:0007669"/>
    <property type="project" value="UniProtKB-KW"/>
</dbReference>
<keyword evidence="2 8" id="KW-0378">Hydrolase</keyword>
<evidence type="ECO:0000259" key="6">
    <source>
        <dbReference type="Pfam" id="PF00759"/>
    </source>
</evidence>
<dbReference type="Proteomes" id="UP001142175">
    <property type="component" value="Unassembled WGS sequence"/>
</dbReference>
<evidence type="ECO:0000256" key="2">
    <source>
        <dbReference type="ARBA" id="ARBA00022801"/>
    </source>
</evidence>